<dbReference type="GO" id="GO:0004523">
    <property type="term" value="F:RNA-DNA hybrid ribonuclease activity"/>
    <property type="evidence" value="ECO:0007669"/>
    <property type="project" value="UniProtKB-EC"/>
</dbReference>
<dbReference type="PROSITE" id="PS50994">
    <property type="entry name" value="INTEGRASE"/>
    <property type="match status" value="1"/>
</dbReference>
<dbReference type="CDD" id="cd09273">
    <property type="entry name" value="RNase_HI_RT_Bel"/>
    <property type="match status" value="1"/>
</dbReference>
<dbReference type="Gene3D" id="1.10.340.70">
    <property type="match status" value="1"/>
</dbReference>
<dbReference type="PANTHER" id="PTHR37984">
    <property type="entry name" value="PROTEIN CBG26694"/>
    <property type="match status" value="1"/>
</dbReference>
<dbReference type="EC" id="3.1.26.4" evidence="2"/>
<feature type="compositionally biased region" description="Basic and acidic residues" evidence="4">
    <location>
        <begin position="1045"/>
        <end position="1065"/>
    </location>
</feature>
<dbReference type="PROSITE" id="PS50878">
    <property type="entry name" value="RT_POL"/>
    <property type="match status" value="1"/>
</dbReference>
<reference evidence="8" key="1">
    <citation type="submission" date="2014-08" db="EMBL/GenBank/DDBJ databases">
        <authorList>
            <person name="Senf B."/>
            <person name="Petzold A."/>
            <person name="Downie B.R."/>
            <person name="Koch P."/>
            <person name="Platzer M."/>
        </authorList>
    </citation>
    <scope>NUCLEOTIDE SEQUENCE [LARGE SCALE GENOMIC DNA]</scope>
    <source>
        <strain evidence="8">GRZ</strain>
    </source>
</reference>
<dbReference type="InterPro" id="IPR036397">
    <property type="entry name" value="RNaseH_sf"/>
</dbReference>
<feature type="region of interest" description="Disordered" evidence="4">
    <location>
        <begin position="1037"/>
        <end position="1065"/>
    </location>
</feature>
<dbReference type="InterPro" id="IPR002156">
    <property type="entry name" value="RNaseH_domain"/>
</dbReference>
<dbReference type="GO" id="GO:0015074">
    <property type="term" value="P:DNA integration"/>
    <property type="evidence" value="ECO:0007669"/>
    <property type="project" value="InterPro"/>
</dbReference>
<accession>A0A8C6K675</accession>
<dbReference type="InterPro" id="IPR012337">
    <property type="entry name" value="RNaseH-like_sf"/>
</dbReference>
<evidence type="ECO:0000256" key="1">
    <source>
        <dbReference type="ARBA" id="ARBA00010879"/>
    </source>
</evidence>
<comment type="similarity">
    <text evidence="1">Belongs to the beta type-B retroviral polymerase family. HERV class-II K(HML-2) pol subfamily.</text>
</comment>
<dbReference type="Gene3D" id="3.30.420.10">
    <property type="entry name" value="Ribonuclease H-like superfamily/Ribonuclease H"/>
    <property type="match status" value="2"/>
</dbReference>
<reference evidence="8" key="2">
    <citation type="submission" date="2025-08" db="UniProtKB">
        <authorList>
            <consortium name="Ensembl"/>
        </authorList>
    </citation>
    <scope>IDENTIFICATION</scope>
</reference>
<dbReference type="PROSITE" id="PS50879">
    <property type="entry name" value="RNASE_H_1"/>
    <property type="match status" value="1"/>
</dbReference>
<reference evidence="8" key="3">
    <citation type="submission" date="2025-09" db="UniProtKB">
        <authorList>
            <consortium name="Ensembl"/>
        </authorList>
    </citation>
    <scope>IDENTIFICATION</scope>
</reference>
<proteinExistence type="inferred from homology"/>
<protein>
    <recommendedName>
        <fullName evidence="2">ribonuclease H</fullName>
        <ecNumber evidence="2">3.1.26.4</ecNumber>
    </recommendedName>
</protein>
<dbReference type="Gene3D" id="3.30.70.270">
    <property type="match status" value="2"/>
</dbReference>
<evidence type="ECO:0000259" key="6">
    <source>
        <dbReference type="PROSITE" id="PS50879"/>
    </source>
</evidence>
<feature type="domain" description="Integrase catalytic" evidence="7">
    <location>
        <begin position="774"/>
        <end position="932"/>
    </location>
</feature>
<evidence type="ECO:0000313" key="8">
    <source>
        <dbReference type="Ensembl" id="ENSNFUP00015000871.1"/>
    </source>
</evidence>
<feature type="domain" description="RNase H type-1" evidence="6">
    <location>
        <begin position="492"/>
        <end position="643"/>
    </location>
</feature>
<dbReference type="Pfam" id="PF00075">
    <property type="entry name" value="RNase_H"/>
    <property type="match status" value="1"/>
</dbReference>
<dbReference type="Gene3D" id="3.10.10.10">
    <property type="entry name" value="HIV Type 1 Reverse Transcriptase, subunit A, domain 1"/>
    <property type="match status" value="1"/>
</dbReference>
<dbReference type="AlphaFoldDB" id="A0A8C6K675"/>
<keyword evidence="3" id="KW-0511">Multifunctional enzyme</keyword>
<evidence type="ECO:0000313" key="9">
    <source>
        <dbReference type="Proteomes" id="UP000694548"/>
    </source>
</evidence>
<keyword evidence="9" id="KW-1185">Reference proteome</keyword>
<dbReference type="GeneTree" id="ENSGT00940000160750"/>
<evidence type="ECO:0000256" key="2">
    <source>
        <dbReference type="ARBA" id="ARBA00012180"/>
    </source>
</evidence>
<dbReference type="InterPro" id="IPR000477">
    <property type="entry name" value="RT_dom"/>
</dbReference>
<evidence type="ECO:0000259" key="7">
    <source>
        <dbReference type="PROSITE" id="PS50994"/>
    </source>
</evidence>
<dbReference type="Ensembl" id="ENSNFUT00015000954.1">
    <property type="protein sequence ID" value="ENSNFUP00015000871.1"/>
    <property type="gene ID" value="ENSNFUG00015000530.1"/>
</dbReference>
<dbReference type="InterPro" id="IPR001584">
    <property type="entry name" value="Integrase_cat-core"/>
</dbReference>
<dbReference type="Pfam" id="PF17919">
    <property type="entry name" value="RT_RNaseH_2"/>
    <property type="match status" value="1"/>
</dbReference>
<dbReference type="InterPro" id="IPR050951">
    <property type="entry name" value="Retrovirus_Pol_polyprotein"/>
</dbReference>
<dbReference type="Proteomes" id="UP000694548">
    <property type="component" value="Chromosome sgr06"/>
</dbReference>
<dbReference type="SUPFAM" id="SSF53098">
    <property type="entry name" value="Ribonuclease H-like"/>
    <property type="match status" value="2"/>
</dbReference>
<evidence type="ECO:0000259" key="5">
    <source>
        <dbReference type="PROSITE" id="PS50878"/>
    </source>
</evidence>
<dbReference type="Gene3D" id="3.10.20.370">
    <property type="match status" value="1"/>
</dbReference>
<dbReference type="InterPro" id="IPR041577">
    <property type="entry name" value="RT_RNaseH_2"/>
</dbReference>
<dbReference type="Gene3D" id="2.30.30.850">
    <property type="match status" value="1"/>
</dbReference>
<dbReference type="Pfam" id="PF00665">
    <property type="entry name" value="rve"/>
    <property type="match status" value="1"/>
</dbReference>
<evidence type="ECO:0000256" key="4">
    <source>
        <dbReference type="SAM" id="MobiDB-lite"/>
    </source>
</evidence>
<dbReference type="GO" id="GO:0003676">
    <property type="term" value="F:nucleic acid binding"/>
    <property type="evidence" value="ECO:0007669"/>
    <property type="project" value="InterPro"/>
</dbReference>
<name>A0A8C6K675_NOTFU</name>
<dbReference type="PANTHER" id="PTHR37984:SF5">
    <property type="entry name" value="PROTEIN NYNRIN-LIKE"/>
    <property type="match status" value="1"/>
</dbReference>
<dbReference type="InterPro" id="IPR043502">
    <property type="entry name" value="DNA/RNA_pol_sf"/>
</dbReference>
<dbReference type="Pfam" id="PF00078">
    <property type="entry name" value="RVT_1"/>
    <property type="match status" value="1"/>
</dbReference>
<organism evidence="8 9">
    <name type="scientific">Nothobranchius furzeri</name>
    <name type="common">Turquoise killifish</name>
    <dbReference type="NCBI Taxonomy" id="105023"/>
    <lineage>
        <taxon>Eukaryota</taxon>
        <taxon>Metazoa</taxon>
        <taxon>Chordata</taxon>
        <taxon>Craniata</taxon>
        <taxon>Vertebrata</taxon>
        <taxon>Euteleostomi</taxon>
        <taxon>Actinopterygii</taxon>
        <taxon>Neopterygii</taxon>
        <taxon>Teleostei</taxon>
        <taxon>Neoteleostei</taxon>
        <taxon>Acanthomorphata</taxon>
        <taxon>Ovalentaria</taxon>
        <taxon>Atherinomorphae</taxon>
        <taxon>Cyprinodontiformes</taxon>
        <taxon>Nothobranchiidae</taxon>
        <taxon>Nothobranchius</taxon>
    </lineage>
</organism>
<dbReference type="SUPFAM" id="SSF56672">
    <property type="entry name" value="DNA/RNA polymerases"/>
    <property type="match status" value="1"/>
</dbReference>
<evidence type="ECO:0000256" key="3">
    <source>
        <dbReference type="ARBA" id="ARBA00023268"/>
    </source>
</evidence>
<dbReference type="InterPro" id="IPR043128">
    <property type="entry name" value="Rev_trsase/Diguanyl_cyclase"/>
</dbReference>
<sequence length="1065" mass="119055">MDHQDTAIMLSQLPDSLWSAGPTDVGLVRTPPIQFTLTSTSPLWIPQYPHKPEAEEGIAETMAGLVTAGVLEPSSANWNTPILPVEKKGTGKFRMVHDLRRINALLATDSLPVPNPYVALTNLPPSHAWFTCIDLANAFFCLPLHEHLRDVFSFTFRGQQWRYTRLPQGFALSPGLFNQCLKQLLDTCPLPEDCVLIQYVDDLLLSSPTATACIEGTKALLQHLAWLGFKVSKIKLQVARKQVSFLGRMISQTGVSLSPEHRNSILHHPKPRTVKEMLSFLGLTGYSRTYVPDYVGLTAPLRDLVNEQGMRNLTAPLTWTTAAEDSFIRLKQQLSTASDLAVPNYSSPFYLDVSGTDTHMNGVLFQKKGGERQVLTYTSVMLDNTEKRHPPCTQYAAGLAKIIQKTTHIVMSHPLKILTNHSVVAYITSQAFTMTSLRQRRLSKILEAPHIAYTHEGINMAEQMSAGEPHLCAQIVEEGEKIRPDLQAEPIEHADKNWFTDGCCHRDDKNELKAAWAVVELGETGWTTVKTNQLQGQQSAQRAELLAVIEALKLATGLKVNIYSDSAYTVGAVHVELKQWLRAGFLTTNNKPIKHEAEMRELAEALLLPAQVAVIKCKGHSQGKDFVSEGNRQADKVAKQTAGYLPSYNMVVETQQGKAQEDPRMNLDIQTIKQMQDKASPQEKSLWVARGATNTDVWRGPDGRPILPPGIRQTAMEEAHGIGHVGVTQMMRNLSPWWHPYLADMAKHLVRTCTECAHFGIRPSLKPIQGQFPIPTCPGKEVIIDYTDMSDRVQGYRYLLVCVDAYTGWPEAWPAKKEDSKTVIKCLINHYIPQHGFPEKIRSDNGTHFKNKDLQEVETMLGLKHKFGSVYHPQSQGKVERMNQTLKVKLAKICAQTKLTWLDALPLALMSIRSSVNKTTKFTPFELQTGRPFPGPATKLALTADLADPPDPRAYYNILRSLVSQFSLQVKADCATTSTSSAQPGTDWVLLKVTKRKWTEPRWTGPFRITERTSHAVRLDGKGDTWYHWTQCAATDEPQRTLSEIQKELSQETGPDQDKESADQD</sequence>
<feature type="domain" description="Reverse transcriptase" evidence="5">
    <location>
        <begin position="66"/>
        <end position="250"/>
    </location>
</feature>